<reference evidence="1 2" key="1">
    <citation type="submission" date="2021-02" db="EMBL/GenBank/DDBJ databases">
        <title>Leishmania (Mundinia) enrietti genome sequencing and assembly.</title>
        <authorList>
            <person name="Almutairi H."/>
            <person name="Gatherer D."/>
        </authorList>
    </citation>
    <scope>NUCLEOTIDE SEQUENCE [LARGE SCALE GENOMIC DNA]</scope>
    <source>
        <strain evidence="1">CUR178</strain>
    </source>
</reference>
<dbReference type="EMBL" id="JAFHKP010000018">
    <property type="protein sequence ID" value="KAG5481762.1"/>
    <property type="molecule type" value="Genomic_DNA"/>
</dbReference>
<proteinExistence type="predicted"/>
<dbReference type="GeneID" id="94174274"/>
<evidence type="ECO:0000313" key="2">
    <source>
        <dbReference type="Proteomes" id="UP000674179"/>
    </source>
</evidence>
<accession>A0A836KQG7</accession>
<protein>
    <submittedName>
        <fullName evidence="1">Uncharacterized protein</fullName>
    </submittedName>
</protein>
<dbReference type="RefSeq" id="XP_067693943.1">
    <property type="nucleotide sequence ID" value="XM_067838764.1"/>
</dbReference>
<dbReference type="OrthoDB" id="444540at2759"/>
<dbReference type="Gene3D" id="1.10.238.10">
    <property type="entry name" value="EF-hand"/>
    <property type="match status" value="1"/>
</dbReference>
<keyword evidence="2" id="KW-1185">Reference proteome</keyword>
<dbReference type="KEGG" id="lenr:94174274"/>
<comment type="caution">
    <text evidence="1">The sequence shown here is derived from an EMBL/GenBank/DDBJ whole genome shotgun (WGS) entry which is preliminary data.</text>
</comment>
<sequence length="607" mass="67244">MVGSTLSAVPVDIVAAAAYSLVLRRRAPALHRFSQDQPTRVEGGMFPVDPALESALSDPLFMLRLYKRVAYGLAPRPRHDGARTFLPSFLSVDARYVESKNAVMDAVALPAAVEPIFPTSLLTRKEVCLLLRVLPLEEEDATAGYAESEGAFGEAQSCRSSGTKGIRPGSVMQALRDIIPFRTWQVWQTVAAARRMVQGSPVMSPFEEHLVDVLDWQASPHRQAAEAAPPPLERREALAFMEHTCALSSSESHGLLDYCACGEGNGGGGGATAASYLGCEPLLLHQLLFSEVIPGVAEYPLLMGRFAEATLEIGETESCHTGTLALQTTLELLQLRYPEHSRRLSSDLDMGALVRAELTPRKFFYVCTYLRTGFRQQESDQLYYYLKKDSETEDGVLVADLLAAYRQYFPSVTVSMVQLVQAAATQWLRRNAKDAPAFVQLYSALREWGAARVPIKAFIEALRVAGVPNGISGVLDVELEWLRLKAPTRVDLLLMLCTPVPPSRAAVTRKLFDRLDEHRTDTVTCATVLRRFNPELIDGNAARRQGALWKKALEEYVAELGEGELDYDVFAYFWYMVSAGVEDDPTFTLALWKAFGLSDDERRPRRT</sequence>
<evidence type="ECO:0000313" key="1">
    <source>
        <dbReference type="EMBL" id="KAG5481762.1"/>
    </source>
</evidence>
<gene>
    <name evidence="1" type="ORF">CUR178_07115</name>
</gene>
<name>A0A836KQG7_LEIEN</name>
<dbReference type="Proteomes" id="UP000674179">
    <property type="component" value="Chromosome 18"/>
</dbReference>
<dbReference type="AlphaFoldDB" id="A0A836KQG7"/>
<organism evidence="1 2">
    <name type="scientific">Leishmania enriettii</name>
    <dbReference type="NCBI Taxonomy" id="5663"/>
    <lineage>
        <taxon>Eukaryota</taxon>
        <taxon>Discoba</taxon>
        <taxon>Euglenozoa</taxon>
        <taxon>Kinetoplastea</taxon>
        <taxon>Metakinetoplastina</taxon>
        <taxon>Trypanosomatida</taxon>
        <taxon>Trypanosomatidae</taxon>
        <taxon>Leishmaniinae</taxon>
        <taxon>Leishmania</taxon>
    </lineage>
</organism>